<feature type="transmembrane region" description="Helical" evidence="3">
    <location>
        <begin position="835"/>
        <end position="854"/>
    </location>
</feature>
<feature type="transmembrane region" description="Helical" evidence="3">
    <location>
        <begin position="282"/>
        <end position="306"/>
    </location>
</feature>
<keyword evidence="3" id="KW-0812">Transmembrane</keyword>
<feature type="transmembrane region" description="Helical" evidence="3">
    <location>
        <begin position="193"/>
        <end position="214"/>
    </location>
</feature>
<proteinExistence type="predicted"/>
<feature type="transmembrane region" description="Helical" evidence="3">
    <location>
        <begin position="595"/>
        <end position="614"/>
    </location>
</feature>
<sequence>MSGLTASSDAPDSAPQLSALGRFCAGAMEALVLVMAMAVPLHFNVLSQHIFENHKYAMFRAGAFVLAGLWMVYMADRGKARKRSLGAPKGLMRPVFLYTLALILSCVFSIGHTLSFWGEIFRHEGLISQLSLIGVFLVIIVFFRSHLQVERVVTVLIFTSLPISLYALAQHYGPDPMPWKGNVGVRCVSTLGNAVFLGAFEVMVFFPTLARIFASLREEEESNAGLWKASIYSMIASLQLLSTFHSKSRGPILGLMAGLIFFAVIWARTLRGPGIKVWAKDVLKLASCLLVGVGVGMFMALMMKFLADKSAVFAATYLIWPIAAVIGCAGLFFSAKESKSSLINLAILCILLALGVGFCSHGIHFVTLKHPQIVQDNEEPEAEESNVWQTVRRQGSMETRVAVWEGYIDIFFSSQPLLEVSSIENREAKKIPFGYLRPVFGFGQETVGTAFRQRYPLRLLKKLPPSETADRAHNDMMSRLAATGVFGLAAYLWLLGAIMVHGLSAAGYSMVKKQRRKFALFFVSGGVLGTTIFLFFGYDLLVLLAKMLGMGGGHIARLESETAYACVGAHVGVLTGVLAYCAFTKGRANKKPDMANPLAWTAVGLFCALVSHITEIAVSFPFSSTAMLFWTFSGLMVAIAVRRLSMRKPLAPAEEPAPQPKNSKGRQSSQEPKPAAAAPRNMLVLAVLCGVVISLIAYSFLGHQWSIVQQTRSGPVLKMPEFDAVPGMGLLRSAKTNPVEYNEQKSMVFGGLMILPLIVFFVLIFCGSRENPDKLKWGEWPPLLIGAGGLTALSAILVIILHSSSLMKGVIPLTGDPGRVLQEVVNQTHWVASRIWIQYLWMLGIAFILGWLLMQKKDEDAPKVLVPPHAIVTALAVTVITAAAVVYVCVRPVIADVYAARAQQWGSGGASPPLNTKMGSERFLRLIGAAHSLGAVKEASFLTSNHTDLASDAAILAQHTPTTGSFFKDGEPDFDSLKIRELPELNREEVREMGKWALVNCFSINPSDPQNAMNLARLYAQWAHPDKTRKLDPDKAALAADWYNMARSMASTNSYYETEIARFYYQTLRDLDSAREYLERSLELDDRKLPTYLLMADVRMNQLAKTCGPALRSAMTLHQGRDIQPSPECQKGLDEVAALMEKALTVRPDSAEGLIKLAGVFINARKPQKAVEALEKGFVVEPMNADFMKQLVFICKKENDISLGQNLFDKIEKERPDKKAVILASAAFYLQTNQREKVVPTIERALDSEDPRPDMWREAAKLYGIMGDFEKAAECIEEALKKQRRKAMNWMVAAGVYEQLKDYKKAAYSLERSAHLTRNKQYAISLFMRSAEMWKLAGVPARAREVERLVENIKKRPDDS</sequence>
<feature type="repeat" description="TPR" evidence="1">
    <location>
        <begin position="1253"/>
        <end position="1286"/>
    </location>
</feature>
<evidence type="ECO:0000313" key="4">
    <source>
        <dbReference type="EMBL" id="ACL05547.1"/>
    </source>
</evidence>
<accession>B8FCC9</accession>
<dbReference type="InterPro" id="IPR051533">
    <property type="entry name" value="WaaL-like"/>
</dbReference>
<dbReference type="eggNOG" id="COG0457">
    <property type="taxonomic scope" value="Bacteria"/>
</dbReference>
<dbReference type="InterPro" id="IPR015374">
    <property type="entry name" value="ChAPs"/>
</dbReference>
<evidence type="ECO:0000256" key="2">
    <source>
        <dbReference type="SAM" id="MobiDB-lite"/>
    </source>
</evidence>
<feature type="transmembrane region" description="Helical" evidence="3">
    <location>
        <begin position="226"/>
        <end position="246"/>
    </location>
</feature>
<dbReference type="RefSeq" id="WP_015948598.1">
    <property type="nucleotide sequence ID" value="NC_011768.1"/>
</dbReference>
<feature type="transmembrane region" description="Helical" evidence="3">
    <location>
        <begin position="252"/>
        <end position="270"/>
    </location>
</feature>
<evidence type="ECO:0000256" key="3">
    <source>
        <dbReference type="SAM" id="Phobius"/>
    </source>
</evidence>
<feature type="transmembrane region" description="Helical" evidence="3">
    <location>
        <begin position="345"/>
        <end position="366"/>
    </location>
</feature>
<feature type="transmembrane region" description="Helical" evidence="3">
    <location>
        <begin position="518"/>
        <end position="542"/>
    </location>
</feature>
<feature type="transmembrane region" description="Helical" evidence="3">
    <location>
        <begin position="57"/>
        <end position="75"/>
    </location>
</feature>
<reference evidence="4 5" key="1">
    <citation type="journal article" date="2012" name="Environ. Microbiol.">
        <title>The genome sequence of Desulfatibacillum alkenivorans AK-01: a blueprint for anaerobic alkane oxidation.</title>
        <authorList>
            <person name="Callaghan A.V."/>
            <person name="Morris B.E."/>
            <person name="Pereira I.A."/>
            <person name="McInerney M.J."/>
            <person name="Austin R.N."/>
            <person name="Groves J.T."/>
            <person name="Kukor J.J."/>
            <person name="Suflita J.M."/>
            <person name="Young L.Y."/>
            <person name="Zylstra G.J."/>
            <person name="Wawrik B."/>
        </authorList>
    </citation>
    <scope>NUCLEOTIDE SEQUENCE [LARGE SCALE GENOMIC DNA]</scope>
    <source>
        <strain evidence="4 5">AK-01</strain>
    </source>
</reference>
<gene>
    <name evidence="4" type="ordered locus">Dalk_3861</name>
</gene>
<feature type="compositionally biased region" description="Polar residues" evidence="2">
    <location>
        <begin position="660"/>
        <end position="671"/>
    </location>
</feature>
<feature type="transmembrane region" description="Helical" evidence="3">
    <location>
        <begin position="312"/>
        <end position="333"/>
    </location>
</feature>
<protein>
    <submittedName>
        <fullName evidence="4">TPR repeat-containing protein</fullName>
    </submittedName>
</protein>
<feature type="transmembrane region" description="Helical" evidence="3">
    <location>
        <begin position="155"/>
        <end position="173"/>
    </location>
</feature>
<name>B8FCC9_DESAL</name>
<feature type="transmembrane region" description="Helical" evidence="3">
    <location>
        <begin position="620"/>
        <end position="641"/>
    </location>
</feature>
<feature type="transmembrane region" description="Helical" evidence="3">
    <location>
        <begin position="480"/>
        <end position="506"/>
    </location>
</feature>
<feature type="transmembrane region" description="Helical" evidence="3">
    <location>
        <begin position="562"/>
        <end position="583"/>
    </location>
</feature>
<keyword evidence="3" id="KW-1133">Transmembrane helix</keyword>
<dbReference type="KEGG" id="dal:Dalk_3861"/>
<feature type="transmembrane region" description="Helical" evidence="3">
    <location>
        <begin position="95"/>
        <end position="114"/>
    </location>
</feature>
<organism evidence="4 5">
    <name type="scientific">Desulfatibacillum aliphaticivorans</name>
    <dbReference type="NCBI Taxonomy" id="218208"/>
    <lineage>
        <taxon>Bacteria</taxon>
        <taxon>Pseudomonadati</taxon>
        <taxon>Thermodesulfobacteriota</taxon>
        <taxon>Desulfobacteria</taxon>
        <taxon>Desulfobacterales</taxon>
        <taxon>Desulfatibacillaceae</taxon>
        <taxon>Desulfatibacillum</taxon>
    </lineage>
</organism>
<feature type="transmembrane region" description="Helical" evidence="3">
    <location>
        <begin position="682"/>
        <end position="701"/>
    </location>
</feature>
<dbReference type="Pfam" id="PF09295">
    <property type="entry name" value="ChAPs"/>
    <property type="match status" value="1"/>
</dbReference>
<dbReference type="Proteomes" id="UP000000739">
    <property type="component" value="Chromosome"/>
</dbReference>
<feature type="region of interest" description="Disordered" evidence="2">
    <location>
        <begin position="651"/>
        <end position="675"/>
    </location>
</feature>
<dbReference type="HOGENOM" id="CLU_271234_0_0_7"/>
<feature type="transmembrane region" description="Helical" evidence="3">
    <location>
        <begin position="747"/>
        <end position="768"/>
    </location>
</feature>
<dbReference type="SUPFAM" id="SSF48452">
    <property type="entry name" value="TPR-like"/>
    <property type="match status" value="1"/>
</dbReference>
<dbReference type="SMART" id="SM00028">
    <property type="entry name" value="TPR"/>
    <property type="match status" value="3"/>
</dbReference>
<dbReference type="Gene3D" id="1.25.40.10">
    <property type="entry name" value="Tetratricopeptide repeat domain"/>
    <property type="match status" value="2"/>
</dbReference>
<feature type="transmembrane region" description="Helical" evidence="3">
    <location>
        <begin position="126"/>
        <end position="143"/>
    </location>
</feature>
<dbReference type="InterPro" id="IPR019734">
    <property type="entry name" value="TPR_rpt"/>
</dbReference>
<dbReference type="GO" id="GO:0005737">
    <property type="term" value="C:cytoplasm"/>
    <property type="evidence" value="ECO:0007669"/>
    <property type="project" value="UniProtKB-ARBA"/>
</dbReference>
<dbReference type="PANTHER" id="PTHR37422:SF13">
    <property type="entry name" value="LIPOPOLYSACCHARIDE BIOSYNTHESIS PROTEIN PA4999-RELATED"/>
    <property type="match status" value="1"/>
</dbReference>
<dbReference type="GO" id="GO:0032991">
    <property type="term" value="C:protein-containing complex"/>
    <property type="evidence" value="ECO:0007669"/>
    <property type="project" value="UniProtKB-ARBA"/>
</dbReference>
<keyword evidence="1" id="KW-0802">TPR repeat</keyword>
<dbReference type="GO" id="GO:0012505">
    <property type="term" value="C:endomembrane system"/>
    <property type="evidence" value="ECO:0007669"/>
    <property type="project" value="UniProtKB-ARBA"/>
</dbReference>
<keyword evidence="3" id="KW-0472">Membrane</keyword>
<keyword evidence="5" id="KW-1185">Reference proteome</keyword>
<feature type="transmembrane region" description="Helical" evidence="3">
    <location>
        <begin position="780"/>
        <end position="801"/>
    </location>
</feature>
<dbReference type="GO" id="GO:0016192">
    <property type="term" value="P:vesicle-mediated transport"/>
    <property type="evidence" value="ECO:0007669"/>
    <property type="project" value="UniProtKB-ARBA"/>
</dbReference>
<evidence type="ECO:0000256" key="1">
    <source>
        <dbReference type="PROSITE-ProRule" id="PRU00339"/>
    </source>
</evidence>
<dbReference type="InterPro" id="IPR011990">
    <property type="entry name" value="TPR-like_helical_dom_sf"/>
</dbReference>
<dbReference type="EMBL" id="CP001322">
    <property type="protein sequence ID" value="ACL05547.1"/>
    <property type="molecule type" value="Genomic_DNA"/>
</dbReference>
<feature type="transmembrane region" description="Helical" evidence="3">
    <location>
        <begin position="30"/>
        <end position="51"/>
    </location>
</feature>
<evidence type="ECO:0000313" key="5">
    <source>
        <dbReference type="Proteomes" id="UP000000739"/>
    </source>
</evidence>
<dbReference type="Pfam" id="PF13181">
    <property type="entry name" value="TPR_8"/>
    <property type="match status" value="1"/>
</dbReference>
<feature type="transmembrane region" description="Helical" evidence="3">
    <location>
        <begin position="866"/>
        <end position="888"/>
    </location>
</feature>
<dbReference type="PANTHER" id="PTHR37422">
    <property type="entry name" value="TEICHURONIC ACID BIOSYNTHESIS PROTEIN TUAE"/>
    <property type="match status" value="1"/>
</dbReference>
<dbReference type="PROSITE" id="PS50005">
    <property type="entry name" value="TPR"/>
    <property type="match status" value="1"/>
</dbReference>